<name>A0A172TVP1_9BACT</name>
<proteinExistence type="predicted"/>
<organism evidence="1 2">
    <name type="scientific">Flavisolibacter tropicus</name>
    <dbReference type="NCBI Taxonomy" id="1492898"/>
    <lineage>
        <taxon>Bacteria</taxon>
        <taxon>Pseudomonadati</taxon>
        <taxon>Bacteroidota</taxon>
        <taxon>Chitinophagia</taxon>
        <taxon>Chitinophagales</taxon>
        <taxon>Chitinophagaceae</taxon>
        <taxon>Flavisolibacter</taxon>
    </lineage>
</organism>
<reference evidence="1 2" key="2">
    <citation type="journal article" date="2016" name="Int. J. Syst. Evol. Microbiol.">
        <title>Flavisolibacter tropicus sp. nov., isolated from tropical soil.</title>
        <authorList>
            <person name="Lee J.J."/>
            <person name="Kang M.S."/>
            <person name="Kim G.S."/>
            <person name="Lee C.S."/>
            <person name="Lim S."/>
            <person name="Lee J."/>
            <person name="Roh S.H."/>
            <person name="Kang H."/>
            <person name="Ha J.M."/>
            <person name="Bae S."/>
            <person name="Jung H.Y."/>
            <person name="Kim M.K."/>
        </authorList>
    </citation>
    <scope>NUCLEOTIDE SEQUENCE [LARGE SCALE GENOMIC DNA]</scope>
    <source>
        <strain evidence="1 2">LCS9</strain>
    </source>
</reference>
<dbReference type="AlphaFoldDB" id="A0A172TVP1"/>
<accession>A0A172TVP1</accession>
<dbReference type="KEGG" id="fla:SY85_10405"/>
<sequence>MKILLNTIIAGLFALVMTGCSTETGIGDEQTLNVLIDPLPVGAFQRTFGTEYDFNVLLKSIMPARGVDVTVVYRQDIDNQVIFNQQYYITKFPMDVTVTNIPFNEVGTVTVTLTSRADPSNTVTKTFKLVRK</sequence>
<evidence type="ECO:0000313" key="2">
    <source>
        <dbReference type="Proteomes" id="UP000077177"/>
    </source>
</evidence>
<protein>
    <submittedName>
        <fullName evidence="1">Uncharacterized protein</fullName>
    </submittedName>
</protein>
<dbReference type="RefSeq" id="WP_066404243.1">
    <property type="nucleotide sequence ID" value="NZ_CP011390.1"/>
</dbReference>
<reference evidence="2" key="1">
    <citation type="submission" date="2015-01" db="EMBL/GenBank/DDBJ databases">
        <title>Flavisolibacter sp./LCS9/ whole genome sequencing.</title>
        <authorList>
            <person name="Kim M.K."/>
            <person name="Srinivasan S."/>
            <person name="Lee J.-J."/>
        </authorList>
    </citation>
    <scope>NUCLEOTIDE SEQUENCE [LARGE SCALE GENOMIC DNA]</scope>
    <source>
        <strain evidence="2">LCS9</strain>
    </source>
</reference>
<dbReference type="OrthoDB" id="673157at2"/>
<evidence type="ECO:0000313" key="1">
    <source>
        <dbReference type="EMBL" id="ANE50853.1"/>
    </source>
</evidence>
<gene>
    <name evidence="1" type="ORF">SY85_10405</name>
</gene>
<dbReference type="PROSITE" id="PS51257">
    <property type="entry name" value="PROKAR_LIPOPROTEIN"/>
    <property type="match status" value="1"/>
</dbReference>
<keyword evidence="2" id="KW-1185">Reference proteome</keyword>
<dbReference type="Proteomes" id="UP000077177">
    <property type="component" value="Chromosome"/>
</dbReference>
<dbReference type="EMBL" id="CP011390">
    <property type="protein sequence ID" value="ANE50853.1"/>
    <property type="molecule type" value="Genomic_DNA"/>
</dbReference>